<comment type="function">
    <text evidence="2 7">Hydrolysis of 6-phosphogluconolactone to 6-phosphogluconate.</text>
</comment>
<evidence type="ECO:0000259" key="8">
    <source>
        <dbReference type="Pfam" id="PF01182"/>
    </source>
</evidence>
<dbReference type="Proteomes" id="UP001339167">
    <property type="component" value="Unassembled WGS sequence"/>
</dbReference>
<keyword evidence="7 9" id="KW-0378">Hydrolase</keyword>
<dbReference type="GO" id="GO:0017057">
    <property type="term" value="F:6-phosphogluconolactonase activity"/>
    <property type="evidence" value="ECO:0007669"/>
    <property type="project" value="UniProtKB-EC"/>
</dbReference>
<dbReference type="InterPro" id="IPR005900">
    <property type="entry name" value="6-phosphogluconolactonase_DevB"/>
</dbReference>
<dbReference type="RefSeq" id="WP_330087049.1">
    <property type="nucleotide sequence ID" value="NZ_JAUGZK010000003.1"/>
</dbReference>
<organism evidence="9 10">
    <name type="scientific">Alkalimonas mucilaginosa</name>
    <dbReference type="NCBI Taxonomy" id="3057676"/>
    <lineage>
        <taxon>Bacteria</taxon>
        <taxon>Pseudomonadati</taxon>
        <taxon>Pseudomonadota</taxon>
        <taxon>Gammaproteobacteria</taxon>
        <taxon>Alkalimonas</taxon>
    </lineage>
</organism>
<dbReference type="InterPro" id="IPR037171">
    <property type="entry name" value="NagB/RpiA_transferase-like"/>
</dbReference>
<comment type="similarity">
    <text evidence="4 7">Belongs to the glucosamine/galactosamine-6-phosphate isomerase family. 6-phosphogluconolactonase subfamily.</text>
</comment>
<dbReference type="PANTHER" id="PTHR11054:SF0">
    <property type="entry name" value="6-PHOSPHOGLUCONOLACTONASE"/>
    <property type="match status" value="1"/>
</dbReference>
<feature type="domain" description="Glucosamine/galactosamine-6-phosphate isomerase" evidence="8">
    <location>
        <begin position="8"/>
        <end position="214"/>
    </location>
</feature>
<evidence type="ECO:0000256" key="5">
    <source>
        <dbReference type="ARBA" id="ARBA00013198"/>
    </source>
</evidence>
<protein>
    <recommendedName>
        <fullName evidence="6 7">6-phosphogluconolactonase</fullName>
        <shortName evidence="7">6PGL</shortName>
        <ecNumber evidence="5 7">3.1.1.31</ecNumber>
    </recommendedName>
</protein>
<evidence type="ECO:0000313" key="10">
    <source>
        <dbReference type="Proteomes" id="UP001339167"/>
    </source>
</evidence>
<comment type="caution">
    <text evidence="9">The sequence shown here is derived from an EMBL/GenBank/DDBJ whole genome shotgun (WGS) entry which is preliminary data.</text>
</comment>
<evidence type="ECO:0000256" key="3">
    <source>
        <dbReference type="ARBA" id="ARBA00004961"/>
    </source>
</evidence>
<evidence type="ECO:0000256" key="7">
    <source>
        <dbReference type="RuleBase" id="RU365095"/>
    </source>
</evidence>
<sequence>MQFHRFENSSALNSTFARWLIRIVKDAIAERGHAYLAVSGGRTPQALFAHLAGTDLPWQQVTITLADDRWLAPDAQDSNERLVKSVLLQDKASAAHFVSLVTTDERAEQGAAVINQRLSSLPKFDAVILGMGEDGHTASLFPCSQELSLGLSTTQDAVAVHPTTAPYQRISLSKQRLLNTQHLFLHLVGAGKLPVLNQAVAGDDVLQMPIRAFLHHPCVDIQVMFATE</sequence>
<dbReference type="EC" id="3.1.1.31" evidence="5 7"/>
<dbReference type="Gene3D" id="3.40.50.1360">
    <property type="match status" value="1"/>
</dbReference>
<evidence type="ECO:0000256" key="6">
    <source>
        <dbReference type="ARBA" id="ARBA00020337"/>
    </source>
</evidence>
<keyword evidence="10" id="KW-1185">Reference proteome</keyword>
<dbReference type="Pfam" id="PF01182">
    <property type="entry name" value="Glucosamine_iso"/>
    <property type="match status" value="1"/>
</dbReference>
<name>A0ABU7JDD0_9GAMM</name>
<gene>
    <name evidence="7 9" type="primary">pgl</name>
    <name evidence="9" type="ORF">QWF21_05515</name>
</gene>
<dbReference type="PANTHER" id="PTHR11054">
    <property type="entry name" value="6-PHOSPHOGLUCONOLACTONASE"/>
    <property type="match status" value="1"/>
</dbReference>
<evidence type="ECO:0000256" key="4">
    <source>
        <dbReference type="ARBA" id="ARBA00010662"/>
    </source>
</evidence>
<accession>A0ABU7JDD0</accession>
<dbReference type="SUPFAM" id="SSF100950">
    <property type="entry name" value="NagB/RpiA/CoA transferase-like"/>
    <property type="match status" value="1"/>
</dbReference>
<evidence type="ECO:0000256" key="2">
    <source>
        <dbReference type="ARBA" id="ARBA00002681"/>
    </source>
</evidence>
<comment type="pathway">
    <text evidence="3 7">Carbohydrate degradation; pentose phosphate pathway; D-ribulose 5-phosphate from D-glucose 6-phosphate (oxidative stage): step 2/3.</text>
</comment>
<comment type="catalytic activity">
    <reaction evidence="1 7">
        <text>6-phospho-D-glucono-1,5-lactone + H2O = 6-phospho-D-gluconate + H(+)</text>
        <dbReference type="Rhea" id="RHEA:12556"/>
        <dbReference type="ChEBI" id="CHEBI:15377"/>
        <dbReference type="ChEBI" id="CHEBI:15378"/>
        <dbReference type="ChEBI" id="CHEBI:57955"/>
        <dbReference type="ChEBI" id="CHEBI:58759"/>
        <dbReference type="EC" id="3.1.1.31"/>
    </reaction>
</comment>
<proteinExistence type="inferred from homology"/>
<evidence type="ECO:0000256" key="1">
    <source>
        <dbReference type="ARBA" id="ARBA00000832"/>
    </source>
</evidence>
<reference evidence="9 10" key="1">
    <citation type="submission" date="2023-06" db="EMBL/GenBank/DDBJ databases">
        <title>Alkalimonas sp., MEB004 an alkaliphilic bacterium isolated from Lonar Lake, India.</title>
        <authorList>
            <person name="Joshi A."/>
            <person name="Thite S."/>
        </authorList>
    </citation>
    <scope>NUCLEOTIDE SEQUENCE [LARGE SCALE GENOMIC DNA]</scope>
    <source>
        <strain evidence="9 10">MEB004</strain>
    </source>
</reference>
<evidence type="ECO:0000313" key="9">
    <source>
        <dbReference type="EMBL" id="MEE2023697.1"/>
    </source>
</evidence>
<dbReference type="CDD" id="cd01400">
    <property type="entry name" value="6PGL"/>
    <property type="match status" value="1"/>
</dbReference>
<dbReference type="InterPro" id="IPR006148">
    <property type="entry name" value="Glc/Gal-6P_isomerase"/>
</dbReference>
<dbReference type="EMBL" id="JAUGZK010000003">
    <property type="protein sequence ID" value="MEE2023697.1"/>
    <property type="molecule type" value="Genomic_DNA"/>
</dbReference>
<dbReference type="NCBIfam" id="TIGR01198">
    <property type="entry name" value="pgl"/>
    <property type="match status" value="1"/>
</dbReference>
<dbReference type="InterPro" id="IPR039104">
    <property type="entry name" value="6PGL"/>
</dbReference>